<organism evidence="2 3">
    <name type="scientific">Cohnella nanjingensis</name>
    <dbReference type="NCBI Taxonomy" id="1387779"/>
    <lineage>
        <taxon>Bacteria</taxon>
        <taxon>Bacillati</taxon>
        <taxon>Bacillota</taxon>
        <taxon>Bacilli</taxon>
        <taxon>Bacillales</taxon>
        <taxon>Paenibacillaceae</taxon>
        <taxon>Cohnella</taxon>
    </lineage>
</organism>
<evidence type="ECO:0000313" key="2">
    <source>
        <dbReference type="EMBL" id="MBB6674954.1"/>
    </source>
</evidence>
<dbReference type="SUPFAM" id="SSF53474">
    <property type="entry name" value="alpha/beta-Hydrolases"/>
    <property type="match status" value="2"/>
</dbReference>
<dbReference type="Gene3D" id="3.40.50.1820">
    <property type="entry name" value="alpha/beta hydrolase"/>
    <property type="match status" value="1"/>
</dbReference>
<dbReference type="Proteomes" id="UP000547209">
    <property type="component" value="Unassembled WGS sequence"/>
</dbReference>
<protein>
    <recommendedName>
        <fullName evidence="4">Alpha/beta hydrolase</fullName>
    </recommendedName>
</protein>
<dbReference type="InterPro" id="IPR029058">
    <property type="entry name" value="AB_hydrolase_fold"/>
</dbReference>
<gene>
    <name evidence="2" type="ORF">H7C19_30175</name>
</gene>
<evidence type="ECO:0000313" key="3">
    <source>
        <dbReference type="Proteomes" id="UP000547209"/>
    </source>
</evidence>
<proteinExistence type="predicted"/>
<reference evidence="2 3" key="1">
    <citation type="submission" date="2020-08" db="EMBL/GenBank/DDBJ databases">
        <title>Cohnella phylogeny.</title>
        <authorList>
            <person name="Dunlap C."/>
        </authorList>
    </citation>
    <scope>NUCLEOTIDE SEQUENCE [LARGE SCALE GENOMIC DNA]</scope>
    <source>
        <strain evidence="2 3">DSM 28246</strain>
    </source>
</reference>
<dbReference type="AlphaFoldDB" id="A0A7X0RWF6"/>
<dbReference type="RefSeq" id="WP_185672811.1">
    <property type="nucleotide sequence ID" value="NZ_JACJVP010000058.1"/>
</dbReference>
<keyword evidence="3" id="KW-1185">Reference proteome</keyword>
<sequence>MQSDMRRDRPVRLYLLAGVKTAPHFMEGLREALAAKLADAGCTVHSELLFPYGDWSRSAVAQLREMRHDLQLRFGRYERSIGGRRALEAMETPAPAGRTILIGHSGGGVAAVHAAQLRLARDGGEPDAAVMIGSPRCRIPEALRGSVLYLYAAGKRLRRDAGAGAPVTEREQEGAGEPVRERVGVEGLKREGAGVPVHERETPGEPVREHEGAREGVRKPADPICRIGSFGGWRAAGAFRVPAWQADKYAPAAVRGVPILGGHADYFRRSAPFVNDAGQSNLEMTLAAVWPWLAERMLNS</sequence>
<name>A0A7X0RWF6_9BACL</name>
<evidence type="ECO:0000256" key="1">
    <source>
        <dbReference type="SAM" id="MobiDB-lite"/>
    </source>
</evidence>
<dbReference type="EMBL" id="JACJVP010000058">
    <property type="protein sequence ID" value="MBB6674954.1"/>
    <property type="molecule type" value="Genomic_DNA"/>
</dbReference>
<accession>A0A7X0RWF6</accession>
<evidence type="ECO:0008006" key="4">
    <source>
        <dbReference type="Google" id="ProtNLM"/>
    </source>
</evidence>
<comment type="caution">
    <text evidence="2">The sequence shown here is derived from an EMBL/GenBank/DDBJ whole genome shotgun (WGS) entry which is preliminary data.</text>
</comment>
<feature type="region of interest" description="Disordered" evidence="1">
    <location>
        <begin position="192"/>
        <end position="217"/>
    </location>
</feature>